<organism evidence="2 3">
    <name type="scientific">Eubacterium ramulus</name>
    <dbReference type="NCBI Taxonomy" id="39490"/>
    <lineage>
        <taxon>Bacteria</taxon>
        <taxon>Bacillati</taxon>
        <taxon>Bacillota</taxon>
        <taxon>Clostridia</taxon>
        <taxon>Eubacteriales</taxon>
        <taxon>Eubacteriaceae</taxon>
        <taxon>Eubacterium</taxon>
    </lineage>
</organism>
<dbReference type="Pfam" id="PF01261">
    <property type="entry name" value="AP_endonuc_2"/>
    <property type="match status" value="1"/>
</dbReference>
<name>A0A844E5X9_EUBRA</name>
<evidence type="ECO:0000259" key="1">
    <source>
        <dbReference type="Pfam" id="PF01261"/>
    </source>
</evidence>
<gene>
    <name evidence="2" type="ORF">GKE72_15270</name>
</gene>
<dbReference type="OrthoDB" id="6253202at2"/>
<evidence type="ECO:0000313" key="3">
    <source>
        <dbReference type="Proteomes" id="UP000431304"/>
    </source>
</evidence>
<dbReference type="Proteomes" id="UP000431304">
    <property type="component" value="Unassembled WGS sequence"/>
</dbReference>
<dbReference type="EMBL" id="WKRA01000042">
    <property type="protein sequence ID" value="MSD17386.1"/>
    <property type="molecule type" value="Genomic_DNA"/>
</dbReference>
<dbReference type="InterPro" id="IPR036237">
    <property type="entry name" value="Xyl_isomerase-like_sf"/>
</dbReference>
<dbReference type="Gene3D" id="3.20.20.150">
    <property type="entry name" value="Divalent-metal-dependent TIM barrel enzymes"/>
    <property type="match status" value="1"/>
</dbReference>
<dbReference type="AlphaFoldDB" id="A0A844E5X9"/>
<protein>
    <submittedName>
        <fullName evidence="2">TIM barrel protein</fullName>
    </submittedName>
</protein>
<feature type="domain" description="Xylose isomerase-like TIM barrel" evidence="1">
    <location>
        <begin position="42"/>
        <end position="292"/>
    </location>
</feature>
<proteinExistence type="predicted"/>
<sequence>MQSIPEVWEDWERMKTQFNITSMKWDLERYTSVEDFATALEGFDGVELMDYGDDISPIIPEEKVIGIHMRCPYHWLDFWNGDMERCIREYGSEKQVYENFGGTDRQALVDAFLQDWNRALLHQAEYAVYHISDVTCMECLTGEYAHTDEEVIDAACEMINQALPATAEGPWLLLENLWHPGLTFTRPEMTRRLLEGIHYPKTGFMLDTGHLMHTDLELNSQEEAVSYIHRCLDQHGELCDHIRGIHLNQSLTGAYRKQLMENLPELSEDYNERMEKIYTCVFRMDQHKPFTCAGVRELIKRIDPDYLTYEFISNNREEHMELLRQQRQALQER</sequence>
<accession>A0A844E5X9</accession>
<evidence type="ECO:0000313" key="2">
    <source>
        <dbReference type="EMBL" id="MSD17386.1"/>
    </source>
</evidence>
<reference evidence="2 3" key="1">
    <citation type="journal article" date="2019" name="Nat. Med.">
        <title>A library of human gut bacterial isolates paired with longitudinal multiomics data enables mechanistic microbiome research.</title>
        <authorList>
            <person name="Poyet M."/>
            <person name="Groussin M."/>
            <person name="Gibbons S.M."/>
            <person name="Avila-Pacheco J."/>
            <person name="Jiang X."/>
            <person name="Kearney S.M."/>
            <person name="Perrotta A.R."/>
            <person name="Berdy B."/>
            <person name="Zhao S."/>
            <person name="Lieberman T.D."/>
            <person name="Swanson P.K."/>
            <person name="Smith M."/>
            <person name="Roesemann S."/>
            <person name="Alexander J.E."/>
            <person name="Rich S.A."/>
            <person name="Livny J."/>
            <person name="Vlamakis H."/>
            <person name="Clish C."/>
            <person name="Bullock K."/>
            <person name="Deik A."/>
            <person name="Scott J."/>
            <person name="Pierce K.A."/>
            <person name="Xavier R.J."/>
            <person name="Alm E.J."/>
        </authorList>
    </citation>
    <scope>NUCLEOTIDE SEQUENCE [LARGE SCALE GENOMIC DNA]</scope>
    <source>
        <strain evidence="2 3">BIOML-A3</strain>
    </source>
</reference>
<comment type="caution">
    <text evidence="2">The sequence shown here is derived from an EMBL/GenBank/DDBJ whole genome shotgun (WGS) entry which is preliminary data.</text>
</comment>
<dbReference type="InterPro" id="IPR013022">
    <property type="entry name" value="Xyl_isomerase-like_TIM-brl"/>
</dbReference>
<dbReference type="SUPFAM" id="SSF51658">
    <property type="entry name" value="Xylose isomerase-like"/>
    <property type="match status" value="1"/>
</dbReference>